<protein>
    <submittedName>
        <fullName evidence="6">Biopolymer transport protein ExbD/TolR</fullName>
    </submittedName>
</protein>
<evidence type="ECO:0000256" key="4">
    <source>
        <dbReference type="ARBA" id="ARBA00022989"/>
    </source>
</evidence>
<dbReference type="AlphaFoldDB" id="A0A3B1DZX2"/>
<gene>
    <name evidence="6" type="ORF">MNBD_PLANCTO02-608</name>
</gene>
<evidence type="ECO:0000256" key="3">
    <source>
        <dbReference type="ARBA" id="ARBA00022692"/>
    </source>
</evidence>
<keyword evidence="3" id="KW-0812">Transmembrane</keyword>
<keyword evidence="4" id="KW-1133">Transmembrane helix</keyword>
<sequence length="156" mass="18004">MRFKKPESNIPEVDMTPMIDIVFQLIAFFMVITNFENAKADERVKLPVDQLAKPNEVAQKKQVLVNLGFDRDKKGTKTSGPLVFWQTGDKLEVSQLRDFMKREAIYYEETKTDLKEVLIVIRADGEFPTGLVQEVMKVSKQVGFEKFSMRIQQKSP</sequence>
<organism evidence="6">
    <name type="scientific">hydrothermal vent metagenome</name>
    <dbReference type="NCBI Taxonomy" id="652676"/>
    <lineage>
        <taxon>unclassified sequences</taxon>
        <taxon>metagenomes</taxon>
        <taxon>ecological metagenomes</taxon>
    </lineage>
</organism>
<dbReference type="Pfam" id="PF02472">
    <property type="entry name" value="ExbD"/>
    <property type="match status" value="1"/>
</dbReference>
<dbReference type="GO" id="GO:0005886">
    <property type="term" value="C:plasma membrane"/>
    <property type="evidence" value="ECO:0007669"/>
    <property type="project" value="UniProtKB-SubCell"/>
</dbReference>
<proteinExistence type="predicted"/>
<dbReference type="GO" id="GO:0022857">
    <property type="term" value="F:transmembrane transporter activity"/>
    <property type="evidence" value="ECO:0007669"/>
    <property type="project" value="InterPro"/>
</dbReference>
<keyword evidence="2" id="KW-1003">Cell membrane</keyword>
<evidence type="ECO:0000256" key="2">
    <source>
        <dbReference type="ARBA" id="ARBA00022475"/>
    </source>
</evidence>
<evidence type="ECO:0000313" key="6">
    <source>
        <dbReference type="EMBL" id="VAX38235.1"/>
    </source>
</evidence>
<accession>A0A3B1DZX2</accession>
<comment type="subcellular location">
    <subcellularLocation>
        <location evidence="1">Cell membrane</location>
        <topology evidence="1">Single-pass membrane protein</topology>
    </subcellularLocation>
</comment>
<name>A0A3B1DZX2_9ZZZZ</name>
<keyword evidence="5" id="KW-0472">Membrane</keyword>
<dbReference type="EMBL" id="UOGL01000170">
    <property type="protein sequence ID" value="VAX38235.1"/>
    <property type="molecule type" value="Genomic_DNA"/>
</dbReference>
<evidence type="ECO:0000256" key="1">
    <source>
        <dbReference type="ARBA" id="ARBA00004162"/>
    </source>
</evidence>
<dbReference type="InterPro" id="IPR003400">
    <property type="entry name" value="ExbD"/>
</dbReference>
<evidence type="ECO:0000256" key="5">
    <source>
        <dbReference type="ARBA" id="ARBA00023136"/>
    </source>
</evidence>
<dbReference type="PANTHER" id="PTHR30558">
    <property type="entry name" value="EXBD MEMBRANE COMPONENT OF PMF-DRIVEN MACROMOLECULE IMPORT SYSTEM"/>
    <property type="match status" value="1"/>
</dbReference>
<reference evidence="6" key="1">
    <citation type="submission" date="2018-06" db="EMBL/GenBank/DDBJ databases">
        <authorList>
            <person name="Zhirakovskaya E."/>
        </authorList>
    </citation>
    <scope>NUCLEOTIDE SEQUENCE</scope>
</reference>
<dbReference type="Gene3D" id="3.30.420.270">
    <property type="match status" value="1"/>
</dbReference>
<dbReference type="PANTHER" id="PTHR30558:SF3">
    <property type="entry name" value="BIOPOLYMER TRANSPORT PROTEIN EXBD-RELATED"/>
    <property type="match status" value="1"/>
</dbReference>